<dbReference type="RefSeq" id="WP_207691054.1">
    <property type="nucleotide sequence ID" value="NZ_CP061799.1"/>
</dbReference>
<dbReference type="AlphaFoldDB" id="A0A975GFG8"/>
<evidence type="ECO:0008006" key="3">
    <source>
        <dbReference type="Google" id="ProtNLM"/>
    </source>
</evidence>
<gene>
    <name evidence="1" type="ORF">dnl_15440</name>
</gene>
<dbReference type="PROSITE" id="PS51257">
    <property type="entry name" value="PROKAR_LIPOPROTEIN"/>
    <property type="match status" value="1"/>
</dbReference>
<name>A0A975GFG8_9BACT</name>
<sequence length="233" mass="26577">MFKKLIRSILFFQICIIFVSCSNIPEIKHFDIWHKTDMQAECSSFFLENPRQFLHSIEVTMPGGKKGFVMGITRIFPEQKKIHCIMMTLEGLVLFDAVYDKTLEIRRGISPFDSVDFASGLMDDIGFIFFKPDTFLETGVMENSLKVCRFQTGLNRIIDIIIHSSTARSKNGVLFLTMCQYRNQKPARTVNAYHDSGSDLPGITGLASELELISHTFPGYTLNLKLVETERID</sequence>
<evidence type="ECO:0000313" key="1">
    <source>
        <dbReference type="EMBL" id="QTA79286.1"/>
    </source>
</evidence>
<dbReference type="KEGG" id="dli:dnl_15440"/>
<organism evidence="1 2">
    <name type="scientific">Desulfonema limicola</name>
    <dbReference type="NCBI Taxonomy" id="45656"/>
    <lineage>
        <taxon>Bacteria</taxon>
        <taxon>Pseudomonadati</taxon>
        <taxon>Thermodesulfobacteriota</taxon>
        <taxon>Desulfobacteria</taxon>
        <taxon>Desulfobacterales</taxon>
        <taxon>Desulfococcaceae</taxon>
        <taxon>Desulfonema</taxon>
    </lineage>
</organism>
<dbReference type="EMBL" id="CP061799">
    <property type="protein sequence ID" value="QTA79286.1"/>
    <property type="molecule type" value="Genomic_DNA"/>
</dbReference>
<evidence type="ECO:0000313" key="2">
    <source>
        <dbReference type="Proteomes" id="UP000663720"/>
    </source>
</evidence>
<protein>
    <recommendedName>
        <fullName evidence="3">Lipoprotein</fullName>
    </recommendedName>
</protein>
<proteinExistence type="predicted"/>
<reference evidence="1" key="1">
    <citation type="journal article" date="2021" name="Microb. Physiol.">
        <title>Proteogenomic Insights into the Physiology of Marine, Sulfate-Reducing, Filamentous Desulfonema limicola and Desulfonema magnum.</title>
        <authorList>
            <person name="Schnaars V."/>
            <person name="Wohlbrand L."/>
            <person name="Scheve S."/>
            <person name="Hinrichs C."/>
            <person name="Reinhardt R."/>
            <person name="Rabus R."/>
        </authorList>
    </citation>
    <scope>NUCLEOTIDE SEQUENCE</scope>
    <source>
        <strain evidence="1">5ac10</strain>
    </source>
</reference>
<accession>A0A975GFG8</accession>
<keyword evidence="2" id="KW-1185">Reference proteome</keyword>
<dbReference type="Proteomes" id="UP000663720">
    <property type="component" value="Chromosome"/>
</dbReference>